<evidence type="ECO:0000256" key="12">
    <source>
        <dbReference type="ARBA" id="ARBA00023128"/>
    </source>
</evidence>
<dbReference type="Pfam" id="PF00271">
    <property type="entry name" value="Helicase_C"/>
    <property type="match status" value="1"/>
</dbReference>
<feature type="compositionally biased region" description="Low complexity" evidence="14">
    <location>
        <begin position="28"/>
        <end position="51"/>
    </location>
</feature>
<feature type="compositionally biased region" description="Low complexity" evidence="14">
    <location>
        <begin position="184"/>
        <end position="193"/>
    </location>
</feature>
<dbReference type="InterPro" id="IPR014001">
    <property type="entry name" value="Helicase_ATP-bd"/>
</dbReference>
<dbReference type="InterPro" id="IPR027417">
    <property type="entry name" value="P-loop_NTPase"/>
</dbReference>
<evidence type="ECO:0000256" key="10">
    <source>
        <dbReference type="ARBA" id="ARBA00022840"/>
    </source>
</evidence>
<keyword evidence="12" id="KW-0496">Mitochondrion</keyword>
<keyword evidence="9" id="KW-0347">Helicase</keyword>
<keyword evidence="19" id="KW-1185">Reference proteome</keyword>
<evidence type="ECO:0000256" key="7">
    <source>
        <dbReference type="ARBA" id="ARBA00022741"/>
    </source>
</evidence>
<feature type="region of interest" description="Disordered" evidence="14">
    <location>
        <begin position="1"/>
        <end position="165"/>
    </location>
</feature>
<evidence type="ECO:0000256" key="13">
    <source>
        <dbReference type="PROSITE-ProRule" id="PRU00552"/>
    </source>
</evidence>
<feature type="compositionally biased region" description="Basic and acidic residues" evidence="14">
    <location>
        <begin position="81"/>
        <end position="91"/>
    </location>
</feature>
<comment type="subunit">
    <text evidence="4">Binds to the 5'UTR of the OLI1 mRNA.</text>
</comment>
<dbReference type="InterPro" id="IPR000629">
    <property type="entry name" value="RNA-helicase_DEAD-box_CS"/>
</dbReference>
<evidence type="ECO:0000259" key="16">
    <source>
        <dbReference type="PROSITE" id="PS51194"/>
    </source>
</evidence>
<protein>
    <recommendedName>
        <fullName evidence="6">ATPase expression protein 2, mitochondrial</fullName>
        <ecNumber evidence="5">3.6.4.13</ecNumber>
    </recommendedName>
</protein>
<dbReference type="EC" id="3.6.4.13" evidence="5"/>
<feature type="domain" description="Helicase C-terminal" evidence="16">
    <location>
        <begin position="523"/>
        <end position="672"/>
    </location>
</feature>
<dbReference type="EMBL" id="CP076661">
    <property type="protein sequence ID" value="QWU86403.1"/>
    <property type="molecule type" value="Genomic_DNA"/>
</dbReference>
<dbReference type="SMART" id="SM00490">
    <property type="entry name" value="HELICc"/>
    <property type="match status" value="1"/>
</dbReference>
<evidence type="ECO:0000256" key="9">
    <source>
        <dbReference type="ARBA" id="ARBA00022806"/>
    </source>
</evidence>
<evidence type="ECO:0000256" key="11">
    <source>
        <dbReference type="ARBA" id="ARBA00022946"/>
    </source>
</evidence>
<dbReference type="InterPro" id="IPR024319">
    <property type="entry name" value="ATPase_expression_mit"/>
</dbReference>
<dbReference type="CDD" id="cd18787">
    <property type="entry name" value="SF2_C_DEAD"/>
    <property type="match status" value="1"/>
</dbReference>
<dbReference type="PROSITE" id="PS00039">
    <property type="entry name" value="DEAD_ATP_HELICASE"/>
    <property type="match status" value="1"/>
</dbReference>
<evidence type="ECO:0000256" key="8">
    <source>
        <dbReference type="ARBA" id="ARBA00022801"/>
    </source>
</evidence>
<dbReference type="CDD" id="cd17953">
    <property type="entry name" value="DEADc_DDX46"/>
    <property type="match status" value="1"/>
</dbReference>
<comment type="subcellular location">
    <subcellularLocation>
        <location evidence="2">Mitochondrion</location>
    </subcellularLocation>
</comment>
<dbReference type="PROSITE" id="PS51194">
    <property type="entry name" value="HELICASE_CTER"/>
    <property type="match status" value="1"/>
</dbReference>
<feature type="domain" description="Helicase ATP-binding" evidence="15">
    <location>
        <begin position="305"/>
        <end position="483"/>
    </location>
</feature>
<proteinExistence type="inferred from homology"/>
<feature type="short sequence motif" description="Q motif" evidence="13">
    <location>
        <begin position="273"/>
        <end position="302"/>
    </location>
</feature>
<feature type="compositionally biased region" description="Low complexity" evidence="14">
    <location>
        <begin position="104"/>
        <end position="114"/>
    </location>
</feature>
<dbReference type="Pfam" id="PF00270">
    <property type="entry name" value="DEAD"/>
    <property type="match status" value="1"/>
</dbReference>
<accession>A0ABX8I3E5</accession>
<dbReference type="Gene3D" id="3.90.226.10">
    <property type="entry name" value="2-enoyl-CoA Hydratase, Chain A, domain 1"/>
    <property type="match status" value="1"/>
</dbReference>
<organism evidence="18 19">
    <name type="scientific">Candidozyma haemuli</name>
    <dbReference type="NCBI Taxonomy" id="45357"/>
    <lineage>
        <taxon>Eukaryota</taxon>
        <taxon>Fungi</taxon>
        <taxon>Dikarya</taxon>
        <taxon>Ascomycota</taxon>
        <taxon>Saccharomycotina</taxon>
        <taxon>Pichiomycetes</taxon>
        <taxon>Metschnikowiaceae</taxon>
        <taxon>Candidozyma</taxon>
    </lineage>
</organism>
<keyword evidence="10" id="KW-0067">ATP-binding</keyword>
<evidence type="ECO:0000313" key="18">
    <source>
        <dbReference type="EMBL" id="QWU86403.1"/>
    </source>
</evidence>
<evidence type="ECO:0000259" key="15">
    <source>
        <dbReference type="PROSITE" id="PS51192"/>
    </source>
</evidence>
<evidence type="ECO:0000313" key="19">
    <source>
        <dbReference type="Proteomes" id="UP000825434"/>
    </source>
</evidence>
<evidence type="ECO:0000256" key="4">
    <source>
        <dbReference type="ARBA" id="ARBA00011657"/>
    </source>
</evidence>
<dbReference type="CDD" id="cd06558">
    <property type="entry name" value="crotonase-like"/>
    <property type="match status" value="1"/>
</dbReference>
<feature type="compositionally biased region" description="Polar residues" evidence="14">
    <location>
        <begin position="150"/>
        <end position="159"/>
    </location>
</feature>
<dbReference type="InterPro" id="IPR014014">
    <property type="entry name" value="RNA_helicase_DEAD_Q_motif"/>
</dbReference>
<comment type="function">
    <text evidence="1">Required for translation of the mitochondrial OLI1 transcript coding for the mitochondrial ATP synthase subunit 9.</text>
</comment>
<evidence type="ECO:0000256" key="1">
    <source>
        <dbReference type="ARBA" id="ARBA00002412"/>
    </source>
</evidence>
<dbReference type="Pfam" id="PF00378">
    <property type="entry name" value="ECH_1"/>
    <property type="match status" value="1"/>
</dbReference>
<dbReference type="PANTHER" id="PTHR47958">
    <property type="entry name" value="ATP-DEPENDENT RNA HELICASE DBP3"/>
    <property type="match status" value="1"/>
</dbReference>
<dbReference type="Proteomes" id="UP000825434">
    <property type="component" value="Chromosome 1"/>
</dbReference>
<reference evidence="18 19" key="1">
    <citation type="submission" date="2021-06" db="EMBL/GenBank/DDBJ databases">
        <title>Candida outbreak in Lebanon.</title>
        <authorList>
            <person name="Finianos M."/>
        </authorList>
    </citation>
    <scope>NUCLEOTIDE SEQUENCE [LARGE SCALE GENOMIC DNA]</scope>
    <source>
        <strain evidence="18">CA3LBN</strain>
    </source>
</reference>
<dbReference type="InterPro" id="IPR029045">
    <property type="entry name" value="ClpP/crotonase-like_dom_sf"/>
</dbReference>
<keyword evidence="11" id="KW-0809">Transit peptide</keyword>
<dbReference type="SUPFAM" id="SSF52096">
    <property type="entry name" value="ClpP/crotonase"/>
    <property type="match status" value="1"/>
</dbReference>
<keyword evidence="7" id="KW-0547">Nucleotide-binding</keyword>
<dbReference type="SMART" id="SM00487">
    <property type="entry name" value="DEXDc"/>
    <property type="match status" value="1"/>
</dbReference>
<evidence type="ECO:0000259" key="17">
    <source>
        <dbReference type="PROSITE" id="PS51195"/>
    </source>
</evidence>
<evidence type="ECO:0000256" key="3">
    <source>
        <dbReference type="ARBA" id="ARBA00009790"/>
    </source>
</evidence>
<evidence type="ECO:0000256" key="5">
    <source>
        <dbReference type="ARBA" id="ARBA00012552"/>
    </source>
</evidence>
<feature type="compositionally biased region" description="Basic and acidic residues" evidence="14">
    <location>
        <begin position="52"/>
        <end position="67"/>
    </location>
</feature>
<feature type="region of interest" description="Disordered" evidence="14">
    <location>
        <begin position="706"/>
        <end position="733"/>
    </location>
</feature>
<feature type="compositionally biased region" description="Basic and acidic residues" evidence="14">
    <location>
        <begin position="1"/>
        <end position="12"/>
    </location>
</feature>
<comment type="similarity">
    <text evidence="3">Belongs to the AEP2 family.</text>
</comment>
<dbReference type="InterPro" id="IPR001650">
    <property type="entry name" value="Helicase_C-like"/>
</dbReference>
<feature type="region of interest" description="Disordered" evidence="14">
    <location>
        <begin position="182"/>
        <end position="202"/>
    </location>
</feature>
<sequence>MSEALTKEERIRQRQAQLAKWKERKSKSPSISSESTSIEVNSTSSNTSPNPEEQRRLERLKKLEEWKKKKLQSQNNATDEQASRQKKLAEWKRKRGGENDADGSSSKSKSTSFKLRAKPIQKADSSKRKQVFEDEDDDEERIRAFKVPTLPNTKQNSKSSNEDGEDALDVFLEELVDDERDENSLSLGVLSEGSSDEEENDDDPLRALQLKAMQTGKELAAVDHSQIEYLEFKKNFYVESHEVSSLTKEEVHDLRSNLGGIKVTGKNCPNPVWNWSQLGFSPVVQSLIENKLQFKAPTSVQSQALPIILSGRDMLAIAKTGSGKTLAFVLPLLRHVQDQPPLQEGDGPIAVLMSPTRELAQQIFKQLTTFTKKLGLSACCCYGGSSIEPQIAELKRGAQIVVCTPGRLIDLLTTNNGRVCNLQRVTYVVLDEADRMFDFGFEPQIKKIFAQIRPDKQCVLFSATFAKKMESLAKDTLRDPVEVVVGGISVVAQEIKQHVELFDLSDDTTSTEIFDRKFQRLQELLKLYPDVKKLVFVEKQESADDLLVKLLGQGLQSITIHGGKEQIDRKHAIKRFSDQDSGVDTLIATSVAARGLDVKGLDLVINFDPPNHMEDYVHRVGRTGRAGKEGDAYTFVTPAQERPITDLVKALRLSKYPEDRIDPKLVKIADGFLSKVKDGKEKFHFGFGGKGLSKLDEVRDTNKKIERSMYSTETHEPDKSRESSAATSKPVSSDAKVVNGVDLPEFDVIEGRACESTGPDRCKFHSRVTINDLPQSARWNVVNADNLSGISENTSVSITNKGQYYPPGSKVPSTVKQGGKEVPAPPKLYLLVEGLTENSVRDANLLLRQKIIEGLENVKDDSAASSGRYKSFIHTMAFDSSIFEEFTKWVVTEIEPGFIHVQYNNPKTLNAFTEEDWRAYHYILEWLDSDPGTNIILLSSKVEKAFSSGLNLKSAMTLMNAKDDWSFENKKKFMYKHIKEFQDAVTIPARMRTPTIALLNGVSYGLALDIASACTIRIAVDGVKMSIREIKIGIVADMGSLQRMTNLVNNKSRMNQLALTGDTFGAKDAYELGFVSEVVPDLKTGVDRCIELGQSINSNPQWAIKGTKDSIQYMVNGGNHEQGLKDIAEYNSIYLVGGITSAIGSARKTERLRKDVYRLFNIHAACKAQETHDSQPTKTSTISSILENAPSNVFLDSLPKNLSKPFIIETGDASKEVKSKINDLLKRGQYNLVLNALISWSEAHTADEFQELLSPREFSYVMEKLVNRQAWVYRAMGTENVIKDDYSPLAPLALEAKDFRNGIRRIYSNLLFGGDKSQHIYHKDKRGSLGDVHYDLTVRDFENLIQLESQNCKMDLASKWYQRFEQRYPDNDHYSRMSYNLWLLRFYVYGNAESRNWKVDGTLTNRGRRDRKRSMFLSHAHWLELFNEFAKNQHLMSGNSQFSFEKSSILAVMGAMSHSKDKAQICKFIEGVWGIDGKGRLQKKIPKDDPRYPDVDILSTIVVSLIYNDQTVKAMIYLNAFQEHYNIELGKDSKQLWDMVFDWAEFLTRFSEERSLQFFLKNTDTKVGGKLNPSLSKAKSSPNFDYEGFLTFLADLQNHRTRLMDELWTCYKESGSVLSTRAYLSRFLVLRDAKDENGLFEYLKEITLELRFQSLPEDAFNYKMSVNSSKRLRVLYERAVRTLIDFKGEAGELELIEVVVRKWATDAEMKTSLEDYASENYSRFEARRKEREESKLMKEQEEEDEKFLGLMV</sequence>
<dbReference type="SUPFAM" id="SSF52540">
    <property type="entry name" value="P-loop containing nucleoside triphosphate hydrolases"/>
    <property type="match status" value="2"/>
</dbReference>
<evidence type="ECO:0000256" key="2">
    <source>
        <dbReference type="ARBA" id="ARBA00004173"/>
    </source>
</evidence>
<gene>
    <name evidence="18" type="ORF">CA3LBN_000621</name>
</gene>
<name>A0ABX8I3E5_9ASCO</name>
<evidence type="ECO:0000256" key="14">
    <source>
        <dbReference type="SAM" id="MobiDB-lite"/>
    </source>
</evidence>
<feature type="compositionally biased region" description="Basic and acidic residues" evidence="14">
    <location>
        <begin position="706"/>
        <end position="722"/>
    </location>
</feature>
<dbReference type="Gene3D" id="3.40.50.300">
    <property type="entry name" value="P-loop containing nucleotide triphosphate hydrolases"/>
    <property type="match status" value="2"/>
</dbReference>
<dbReference type="InterPro" id="IPR011545">
    <property type="entry name" value="DEAD/DEAH_box_helicase_dom"/>
</dbReference>
<feature type="domain" description="DEAD-box RNA helicase Q" evidence="17">
    <location>
        <begin position="273"/>
        <end position="302"/>
    </location>
</feature>
<dbReference type="InterPro" id="IPR001753">
    <property type="entry name" value="Enoyl-CoA_hydra/iso"/>
</dbReference>
<evidence type="ECO:0000256" key="6">
    <source>
        <dbReference type="ARBA" id="ARBA00019258"/>
    </source>
</evidence>
<dbReference type="Pfam" id="PF12921">
    <property type="entry name" value="ATP13"/>
    <property type="match status" value="1"/>
</dbReference>
<dbReference type="PROSITE" id="PS51195">
    <property type="entry name" value="Q_MOTIF"/>
    <property type="match status" value="1"/>
</dbReference>
<dbReference type="PROSITE" id="PS51192">
    <property type="entry name" value="HELICASE_ATP_BIND_1"/>
    <property type="match status" value="1"/>
</dbReference>
<keyword evidence="8" id="KW-0378">Hydrolase</keyword>